<dbReference type="VEuPathDB" id="FungiDB:PHYBLDRAFT_64132"/>
<reference evidence="2" key="1">
    <citation type="submission" date="2015-06" db="EMBL/GenBank/DDBJ databases">
        <title>Expansion of signal transduction pathways in fungi by whole-genome duplication.</title>
        <authorList>
            <consortium name="DOE Joint Genome Institute"/>
            <person name="Corrochano L.M."/>
            <person name="Kuo A."/>
            <person name="Marcet-Houben M."/>
            <person name="Polaino S."/>
            <person name="Salamov A."/>
            <person name="Villalobos J.M."/>
            <person name="Alvarez M.I."/>
            <person name="Avalos J."/>
            <person name="Benito E.P."/>
            <person name="Benoit I."/>
            <person name="Burger G."/>
            <person name="Camino L.P."/>
            <person name="Canovas D."/>
            <person name="Cerda-Olmedo E."/>
            <person name="Cheng J.-F."/>
            <person name="Dominguez A."/>
            <person name="Elias M."/>
            <person name="Eslava A.P."/>
            <person name="Glaser F."/>
            <person name="Grimwood J."/>
            <person name="Gutierrez G."/>
            <person name="Heitman J."/>
            <person name="Henrissat B."/>
            <person name="Iturriaga E.A."/>
            <person name="Lang B.F."/>
            <person name="Lavin J.L."/>
            <person name="Lee S."/>
            <person name="Li W."/>
            <person name="Lindquist E."/>
            <person name="Lopez-Garcia S."/>
            <person name="Luque E.M."/>
            <person name="Marcos A.T."/>
            <person name="Martin J."/>
            <person name="McCluskey K."/>
            <person name="Medina H.R."/>
            <person name="Miralles-Duran A."/>
            <person name="Miyazaki A."/>
            <person name="Munoz-Torres E."/>
            <person name="Oguiza J.A."/>
            <person name="Ohm R."/>
            <person name="Olmedo M."/>
            <person name="Orejas M."/>
            <person name="Ortiz-Castellanos L."/>
            <person name="Pisabarro A.G."/>
            <person name="Rodriguez-Romero J."/>
            <person name="Ruiz-Herrera J."/>
            <person name="Ruiz-Vazquez R."/>
            <person name="Sanz C."/>
            <person name="Schackwitz W."/>
            <person name="Schmutz J."/>
            <person name="Shahriari M."/>
            <person name="Shelest E."/>
            <person name="Silva-Franco F."/>
            <person name="Soanes D."/>
            <person name="Syed K."/>
            <person name="Tagua V.G."/>
            <person name="Talbot N.J."/>
            <person name="Thon M."/>
            <person name="De vries R.P."/>
            <person name="Wiebenga A."/>
            <person name="Yadav J.S."/>
            <person name="Braun E.L."/>
            <person name="Baker S."/>
            <person name="Garre V."/>
            <person name="Horwitz B."/>
            <person name="Torres-Martinez S."/>
            <person name="Idnurm A."/>
            <person name="Herrera-Estrella A."/>
            <person name="Gabaldon T."/>
            <person name="Grigoriev I.V."/>
        </authorList>
    </citation>
    <scope>NUCLEOTIDE SEQUENCE [LARGE SCALE GENOMIC DNA]</scope>
    <source>
        <strain evidence="2">NRRL 1555(-)</strain>
    </source>
</reference>
<evidence type="ECO:0000313" key="1">
    <source>
        <dbReference type="EMBL" id="OAD70789.1"/>
    </source>
</evidence>
<dbReference type="AlphaFoldDB" id="A0A167LNE3"/>
<dbReference type="Proteomes" id="UP000077315">
    <property type="component" value="Unassembled WGS sequence"/>
</dbReference>
<proteinExistence type="predicted"/>
<dbReference type="GeneID" id="29002146"/>
<sequence length="141" mass="15630">MPFSSFHFLIFPESDSTIWDQIESFDAGKKATICGPPGCTIAGQTIVETVLISGQENILTLTLPRIIPERLGLKVGNIEALCFPSRPCCIKERAQDFAKGQKLHVSHGHLTSNWLHTNLWFRTKNVIHSISLDQTSNSLAV</sequence>
<keyword evidence="2" id="KW-1185">Reference proteome</keyword>
<dbReference type="RefSeq" id="XP_018288829.1">
    <property type="nucleotide sequence ID" value="XM_018441240.1"/>
</dbReference>
<gene>
    <name evidence="1" type="ORF">PHYBLDRAFT_64132</name>
</gene>
<dbReference type="InParanoid" id="A0A167LNE3"/>
<organism evidence="1 2">
    <name type="scientific">Phycomyces blakesleeanus (strain ATCC 8743b / DSM 1359 / FGSC 10004 / NBRC 33097 / NRRL 1555)</name>
    <dbReference type="NCBI Taxonomy" id="763407"/>
    <lineage>
        <taxon>Eukaryota</taxon>
        <taxon>Fungi</taxon>
        <taxon>Fungi incertae sedis</taxon>
        <taxon>Mucoromycota</taxon>
        <taxon>Mucoromycotina</taxon>
        <taxon>Mucoromycetes</taxon>
        <taxon>Mucorales</taxon>
        <taxon>Phycomycetaceae</taxon>
        <taxon>Phycomyces</taxon>
    </lineage>
</organism>
<evidence type="ECO:0000313" key="2">
    <source>
        <dbReference type="Proteomes" id="UP000077315"/>
    </source>
</evidence>
<dbReference type="EMBL" id="KV440987">
    <property type="protein sequence ID" value="OAD70789.1"/>
    <property type="molecule type" value="Genomic_DNA"/>
</dbReference>
<accession>A0A167LNE3</accession>
<protein>
    <submittedName>
        <fullName evidence="1">Uncharacterized protein</fullName>
    </submittedName>
</protein>
<name>A0A167LNE3_PHYB8</name>